<dbReference type="PANTHER" id="PTHR32114">
    <property type="entry name" value="ABC TRANSPORTER ABCH.3"/>
    <property type="match status" value="1"/>
</dbReference>
<comment type="similarity">
    <text evidence="1">Belongs to the SMC family. SbcC subfamily.</text>
</comment>
<evidence type="ECO:0000256" key="3">
    <source>
        <dbReference type="ARBA" id="ARBA00013368"/>
    </source>
</evidence>
<protein>
    <recommendedName>
        <fullName evidence="3">Nuclease SbcCD subunit C</fullName>
    </recommendedName>
</protein>
<dbReference type="Proteomes" id="UP001288778">
    <property type="component" value="Unassembled WGS sequence"/>
</dbReference>
<evidence type="ECO:0000313" key="4">
    <source>
        <dbReference type="EMBL" id="MDZ4910505.1"/>
    </source>
</evidence>
<evidence type="ECO:0000256" key="2">
    <source>
        <dbReference type="ARBA" id="ARBA00011322"/>
    </source>
</evidence>
<comment type="caution">
    <text evidence="4">The sequence shown here is derived from an EMBL/GenBank/DDBJ whole genome shotgun (WGS) entry which is preliminary data.</text>
</comment>
<sequence>FVEYVATNQLKYIALEASKRLGSITRARYALEIDENLNFIMRDNMNGGQRRSVDSLSGGETFLTSLSLALALSSQIQLKGSSPLEFFFLDEGFGSLDIELLDVVMESLENLHNDQLSIGIISHLEELKNRVPVKL</sequence>
<evidence type="ECO:0000313" key="5">
    <source>
        <dbReference type="Proteomes" id="UP001288778"/>
    </source>
</evidence>
<dbReference type="AlphaFoldDB" id="A0AAW9I9A1"/>
<dbReference type="InterPro" id="IPR027417">
    <property type="entry name" value="P-loop_NTPase"/>
</dbReference>
<evidence type="ECO:0000256" key="1">
    <source>
        <dbReference type="ARBA" id="ARBA00006930"/>
    </source>
</evidence>
<dbReference type="EMBL" id="WNUI01000378">
    <property type="protein sequence ID" value="MDZ4910505.1"/>
    <property type="molecule type" value="Genomic_DNA"/>
</dbReference>
<dbReference type="Gene3D" id="3.40.50.300">
    <property type="entry name" value="P-loop containing nucleotide triphosphate hydrolases"/>
    <property type="match status" value="1"/>
</dbReference>
<feature type="non-terminal residue" evidence="4">
    <location>
        <position position="1"/>
    </location>
</feature>
<comment type="subunit">
    <text evidence="2">Heterodimer of SbcC and SbcD.</text>
</comment>
<reference evidence="4" key="1">
    <citation type="submission" date="2019-11" db="EMBL/GenBank/DDBJ databases">
        <title>Characterization of Clostridium perfringens isolates from swine manure treated agricultural soils.</title>
        <authorList>
            <person name="Wushke S.T."/>
        </authorList>
    </citation>
    <scope>NUCLEOTIDE SEQUENCE</scope>
    <source>
        <strain evidence="4">X94</strain>
    </source>
</reference>
<proteinExistence type="inferred from homology"/>
<dbReference type="SUPFAM" id="SSF52540">
    <property type="entry name" value="P-loop containing nucleoside triphosphate hydrolases"/>
    <property type="match status" value="1"/>
</dbReference>
<accession>A0AAW9I9A1</accession>
<dbReference type="Pfam" id="PF13558">
    <property type="entry name" value="SbcC_Walker_B"/>
    <property type="match status" value="1"/>
</dbReference>
<dbReference type="RefSeq" id="WP_409193340.1">
    <property type="nucleotide sequence ID" value="NZ_WNUI01000378.1"/>
</dbReference>
<name>A0AAW9I9A1_CLOPF</name>
<organism evidence="4 5">
    <name type="scientific">Clostridium perfringens</name>
    <dbReference type="NCBI Taxonomy" id="1502"/>
    <lineage>
        <taxon>Bacteria</taxon>
        <taxon>Bacillati</taxon>
        <taxon>Bacillota</taxon>
        <taxon>Clostridia</taxon>
        <taxon>Eubacteriales</taxon>
        <taxon>Clostridiaceae</taxon>
        <taxon>Clostridium</taxon>
    </lineage>
</organism>
<dbReference type="PANTHER" id="PTHR32114:SF2">
    <property type="entry name" value="ABC TRANSPORTER ABCH.3"/>
    <property type="match status" value="1"/>
</dbReference>
<gene>
    <name evidence="4" type="ORF">GNF68_16030</name>
</gene>